<keyword evidence="3" id="KW-1185">Reference proteome</keyword>
<name>A0ABY2X7L3_9RHOB</name>
<evidence type="ECO:0000313" key="2">
    <source>
        <dbReference type="EMBL" id="TMV11779.1"/>
    </source>
</evidence>
<dbReference type="InterPro" id="IPR001024">
    <property type="entry name" value="PLAT/LH2_dom"/>
</dbReference>
<comment type="caution">
    <text evidence="2">The sequence shown here is derived from an EMBL/GenBank/DDBJ whole genome shotgun (WGS) entry which is preliminary data.</text>
</comment>
<protein>
    <submittedName>
        <fullName evidence="2">DUF2971 domain-containing protein</fullName>
    </submittedName>
</protein>
<dbReference type="RefSeq" id="WP_138864840.1">
    <property type="nucleotide sequence ID" value="NZ_VCPC01000003.1"/>
</dbReference>
<dbReference type="Proteomes" id="UP001191082">
    <property type="component" value="Unassembled WGS sequence"/>
</dbReference>
<evidence type="ECO:0000259" key="1">
    <source>
        <dbReference type="PROSITE" id="PS50095"/>
    </source>
</evidence>
<dbReference type="PROSITE" id="PS50095">
    <property type="entry name" value="PLAT"/>
    <property type="match status" value="1"/>
</dbReference>
<dbReference type="EMBL" id="VCPC01000003">
    <property type="protein sequence ID" value="TMV11779.1"/>
    <property type="molecule type" value="Genomic_DNA"/>
</dbReference>
<accession>A0ABY2X7L3</accession>
<gene>
    <name evidence="2" type="ORF">FGK64_16075</name>
</gene>
<evidence type="ECO:0000313" key="3">
    <source>
        <dbReference type="Proteomes" id="UP001191082"/>
    </source>
</evidence>
<dbReference type="Pfam" id="PF11185">
    <property type="entry name" value="DUF2971"/>
    <property type="match status" value="1"/>
</dbReference>
<feature type="domain" description="PLAT" evidence="1">
    <location>
        <begin position="1"/>
        <end position="30"/>
    </location>
</feature>
<reference evidence="2 3" key="1">
    <citation type="submission" date="2019-05" db="EMBL/GenBank/DDBJ databases">
        <title>Marivita sp. nov. isolated from sea sediment.</title>
        <authorList>
            <person name="Kim W."/>
        </authorList>
    </citation>
    <scope>NUCLEOTIDE SEQUENCE [LARGE SCALE GENOMIC DNA]</scope>
    <source>
        <strain evidence="2 3">CAU 1492</strain>
    </source>
</reference>
<proteinExistence type="predicted"/>
<dbReference type="InterPro" id="IPR021352">
    <property type="entry name" value="DUF2971"/>
</dbReference>
<sequence length="236" mass="27727">MKNTIRVYHFICDHWAAENVRNSRLKLSFSDNVNDLFELMPFDFGYDEDARVRRKAWKCARAKHSVSQGFISFSENWNVPTMWAHYADNHKGVCLGFDLPLNRNDGTPYATKIKYVDRLYPMDARILTDETYNREMVKIASETKSNHWSYEKEWRFWFSLSGAERDLKNANSNQLIFADFDENLALKEVIFGVKSSHTTDGFKALLDQPDEVKFTTARPSFRRFEMVPQLRPSLQK</sequence>
<organism evidence="2 3">
    <name type="scientific">Arenibacterium halophilum</name>
    <dbReference type="NCBI Taxonomy" id="2583821"/>
    <lineage>
        <taxon>Bacteria</taxon>
        <taxon>Pseudomonadati</taxon>
        <taxon>Pseudomonadota</taxon>
        <taxon>Alphaproteobacteria</taxon>
        <taxon>Rhodobacterales</taxon>
        <taxon>Paracoccaceae</taxon>
        <taxon>Arenibacterium</taxon>
    </lineage>
</organism>